<evidence type="ECO:0000313" key="3">
    <source>
        <dbReference type="Proteomes" id="UP000540656"/>
    </source>
</evidence>
<dbReference type="EMBL" id="JACCAA010000001">
    <property type="protein sequence ID" value="NYG60653.1"/>
    <property type="molecule type" value="Genomic_DNA"/>
</dbReference>
<dbReference type="RefSeq" id="WP_179503561.1">
    <property type="nucleotide sequence ID" value="NZ_JACCAA010000001.1"/>
</dbReference>
<reference evidence="2 3" key="1">
    <citation type="submission" date="2020-07" db="EMBL/GenBank/DDBJ databases">
        <title>Sequencing the genomes of 1000 actinobacteria strains.</title>
        <authorList>
            <person name="Klenk H.-P."/>
        </authorList>
    </citation>
    <scope>NUCLEOTIDE SEQUENCE [LARGE SCALE GENOMIC DNA]</scope>
    <source>
        <strain evidence="2 3">DSM 23819</strain>
    </source>
</reference>
<dbReference type="Proteomes" id="UP000540656">
    <property type="component" value="Unassembled WGS sequence"/>
</dbReference>
<organism evidence="2 3">
    <name type="scientific">Nocardioides daedukensis</name>
    <dbReference type="NCBI Taxonomy" id="634462"/>
    <lineage>
        <taxon>Bacteria</taxon>
        <taxon>Bacillati</taxon>
        <taxon>Actinomycetota</taxon>
        <taxon>Actinomycetes</taxon>
        <taxon>Propionibacteriales</taxon>
        <taxon>Nocardioidaceae</taxon>
        <taxon>Nocardioides</taxon>
    </lineage>
</organism>
<proteinExistence type="predicted"/>
<name>A0A7Y9S5Z7_9ACTN</name>
<comment type="caution">
    <text evidence="2">The sequence shown here is derived from an EMBL/GenBank/DDBJ whole genome shotgun (WGS) entry which is preliminary data.</text>
</comment>
<keyword evidence="3" id="KW-1185">Reference proteome</keyword>
<feature type="domain" description="N-acetyltransferase" evidence="1">
    <location>
        <begin position="40"/>
        <end position="157"/>
    </location>
</feature>
<dbReference type="Pfam" id="PF13302">
    <property type="entry name" value="Acetyltransf_3"/>
    <property type="match status" value="1"/>
</dbReference>
<protein>
    <submittedName>
        <fullName evidence="2">Putative acetyltransferase</fullName>
    </submittedName>
</protein>
<gene>
    <name evidence="2" type="ORF">BJ980_003576</name>
</gene>
<evidence type="ECO:0000313" key="2">
    <source>
        <dbReference type="EMBL" id="NYG60653.1"/>
    </source>
</evidence>
<dbReference type="Gene3D" id="3.40.630.30">
    <property type="match status" value="1"/>
</dbReference>
<dbReference type="PANTHER" id="PTHR39173:SF1">
    <property type="entry name" value="ACETYLTRANSFERASE"/>
    <property type="match status" value="1"/>
</dbReference>
<dbReference type="InterPro" id="IPR000182">
    <property type="entry name" value="GNAT_dom"/>
</dbReference>
<dbReference type="AlphaFoldDB" id="A0A7Y9S5Z7"/>
<sequence length="175" mass="19309">MPELVPPTTLVMDSFLEAMDEFVAEGTTDTQTAGWIERFGDSWQTPAGFEAFVAEIRAQEVDEIAIPAHWVLTSTRWWIEGDTYLGRIALRQRLNEKLADVGGHIGYDVRPSARRCGHASGMLRAVLPLAHSFGIDPALVTCDDDNVASIRVIEGAGGVLEDVRGIKRRYWVPTA</sequence>
<accession>A0A7Y9S5Z7</accession>
<dbReference type="PANTHER" id="PTHR39173">
    <property type="entry name" value="ACETYLTRANSFERASE"/>
    <property type="match status" value="1"/>
</dbReference>
<evidence type="ECO:0000259" key="1">
    <source>
        <dbReference type="Pfam" id="PF13302"/>
    </source>
</evidence>
<dbReference type="InterPro" id="IPR016181">
    <property type="entry name" value="Acyl_CoA_acyltransferase"/>
</dbReference>
<keyword evidence="2" id="KW-0808">Transferase</keyword>
<dbReference type="GO" id="GO:0016747">
    <property type="term" value="F:acyltransferase activity, transferring groups other than amino-acyl groups"/>
    <property type="evidence" value="ECO:0007669"/>
    <property type="project" value="InterPro"/>
</dbReference>
<dbReference type="SUPFAM" id="SSF55729">
    <property type="entry name" value="Acyl-CoA N-acyltransferases (Nat)"/>
    <property type="match status" value="1"/>
</dbReference>